<dbReference type="Pfam" id="PF05986">
    <property type="entry name" value="ADAMTS_spacer1"/>
    <property type="match status" value="1"/>
</dbReference>
<dbReference type="Pfam" id="PF19236">
    <property type="entry name" value="ADAMTS_CR_3"/>
    <property type="match status" value="1"/>
</dbReference>
<feature type="domain" description="Peptidase M12B" evidence="17">
    <location>
        <begin position="230"/>
        <end position="435"/>
    </location>
</feature>
<keyword evidence="10" id="KW-0482">Metalloprotease</keyword>
<comment type="caution">
    <text evidence="19">The sequence shown here is derived from an EMBL/GenBank/DDBJ whole genome shotgun (WGS) entry which is preliminary data.</text>
</comment>
<keyword evidence="14" id="KW-0106">Calcium</keyword>
<dbReference type="Gene3D" id="2.60.120.830">
    <property type="match status" value="1"/>
</dbReference>
<dbReference type="Proteomes" id="UP001195483">
    <property type="component" value="Unassembled WGS sequence"/>
</dbReference>
<dbReference type="InterPro" id="IPR041645">
    <property type="entry name" value="ADAMTS_CR_2"/>
</dbReference>
<reference evidence="19" key="1">
    <citation type="journal article" date="2021" name="Genome Biol. Evol.">
        <title>A High-Quality Reference Genome for a Parasitic Bivalve with Doubly Uniparental Inheritance (Bivalvia: Unionida).</title>
        <authorList>
            <person name="Smith C.H."/>
        </authorList>
    </citation>
    <scope>NUCLEOTIDE SEQUENCE</scope>
    <source>
        <strain evidence="19">CHS0354</strain>
    </source>
</reference>
<evidence type="ECO:0008006" key="21">
    <source>
        <dbReference type="Google" id="ProtNLM"/>
    </source>
</evidence>
<evidence type="ECO:0000256" key="8">
    <source>
        <dbReference type="ARBA" id="ARBA00022801"/>
    </source>
</evidence>
<feature type="disulfide bond" evidence="15">
    <location>
        <begin position="538"/>
        <end position="575"/>
    </location>
</feature>
<evidence type="ECO:0000259" key="18">
    <source>
        <dbReference type="PROSITE" id="PS50900"/>
    </source>
</evidence>
<feature type="disulfide bond" evidence="15">
    <location>
        <begin position="332"/>
        <end position="339"/>
    </location>
</feature>
<dbReference type="Pfam" id="PF01421">
    <property type="entry name" value="Reprolysin"/>
    <property type="match status" value="1"/>
</dbReference>
<dbReference type="SMART" id="SM00209">
    <property type="entry name" value="TSP1"/>
    <property type="match status" value="6"/>
</dbReference>
<keyword evidence="9 14" id="KW-0862">Zinc</keyword>
<evidence type="ECO:0000256" key="1">
    <source>
        <dbReference type="ARBA" id="ARBA00004498"/>
    </source>
</evidence>
<dbReference type="AlphaFoldDB" id="A0AAE0W5B8"/>
<evidence type="ECO:0000256" key="3">
    <source>
        <dbReference type="ARBA" id="ARBA00022530"/>
    </source>
</evidence>
<feature type="disulfide bond" evidence="15">
    <location>
        <begin position="478"/>
        <end position="509"/>
    </location>
</feature>
<dbReference type="EMBL" id="JAEAOA010002230">
    <property type="protein sequence ID" value="KAK3601664.1"/>
    <property type="molecule type" value="Genomic_DNA"/>
</dbReference>
<dbReference type="PROSITE" id="PS50900">
    <property type="entry name" value="PLAC"/>
    <property type="match status" value="1"/>
</dbReference>
<dbReference type="FunFam" id="2.20.100.10:FF:000007">
    <property type="entry name" value="Thrombospondin 1"/>
    <property type="match status" value="1"/>
</dbReference>
<feature type="domain" description="PLAC" evidence="18">
    <location>
        <begin position="1123"/>
        <end position="1159"/>
    </location>
</feature>
<evidence type="ECO:0000256" key="5">
    <source>
        <dbReference type="ARBA" id="ARBA00022723"/>
    </source>
</evidence>
<dbReference type="InterPro" id="IPR000884">
    <property type="entry name" value="TSP1_rpt"/>
</dbReference>
<dbReference type="Gene3D" id="2.20.100.10">
    <property type="entry name" value="Thrombospondin type-1 (TSP1) repeat"/>
    <property type="match status" value="5"/>
</dbReference>
<feature type="disulfide bond" evidence="15">
    <location>
        <begin position="553"/>
        <end position="565"/>
    </location>
</feature>
<evidence type="ECO:0000256" key="6">
    <source>
        <dbReference type="ARBA" id="ARBA00022729"/>
    </source>
</evidence>
<organism evidence="19 20">
    <name type="scientific">Potamilus streckersoni</name>
    <dbReference type="NCBI Taxonomy" id="2493646"/>
    <lineage>
        <taxon>Eukaryota</taxon>
        <taxon>Metazoa</taxon>
        <taxon>Spiralia</taxon>
        <taxon>Lophotrochozoa</taxon>
        <taxon>Mollusca</taxon>
        <taxon>Bivalvia</taxon>
        <taxon>Autobranchia</taxon>
        <taxon>Heteroconchia</taxon>
        <taxon>Palaeoheterodonta</taxon>
        <taxon>Unionida</taxon>
        <taxon>Unionoidea</taxon>
        <taxon>Unionidae</taxon>
        <taxon>Ambleminae</taxon>
        <taxon>Lampsilini</taxon>
        <taxon>Potamilus</taxon>
    </lineage>
</organism>
<dbReference type="InterPro" id="IPR010294">
    <property type="entry name" value="ADAMTS_spacer1"/>
</dbReference>
<dbReference type="Gene3D" id="3.40.1620.60">
    <property type="match status" value="1"/>
</dbReference>
<evidence type="ECO:0000259" key="17">
    <source>
        <dbReference type="PROSITE" id="PS50215"/>
    </source>
</evidence>
<feature type="disulfide bond" evidence="15">
    <location>
        <begin position="542"/>
        <end position="580"/>
    </location>
</feature>
<feature type="binding site" evidence="14">
    <location>
        <position position="233"/>
    </location>
    <ligand>
        <name>Ca(2+)</name>
        <dbReference type="ChEBI" id="CHEBI:29108"/>
        <label>2</label>
    </ligand>
</feature>
<dbReference type="Pfam" id="PF01562">
    <property type="entry name" value="Pep_M12B_propep"/>
    <property type="match status" value="1"/>
</dbReference>
<dbReference type="PANTHER" id="PTHR13723:SF293">
    <property type="entry name" value="A DISINTEGRIN AND METALLOPROTEINASE WITH THROMBOSPONDIN MOTIFS 18"/>
    <property type="match status" value="1"/>
</dbReference>
<dbReference type="Pfam" id="PF08686">
    <property type="entry name" value="PLAC"/>
    <property type="match status" value="1"/>
</dbReference>
<proteinExistence type="predicted"/>
<feature type="active site" evidence="13 16">
    <location>
        <position position="374"/>
    </location>
</feature>
<keyword evidence="8" id="KW-0378">Hydrolase</keyword>
<feature type="disulfide bond" evidence="15">
    <location>
        <begin position="458"/>
        <end position="483"/>
    </location>
</feature>
<feature type="binding site" evidence="14 16">
    <location>
        <position position="383"/>
    </location>
    <ligand>
        <name>Zn(2+)</name>
        <dbReference type="ChEBI" id="CHEBI:29105"/>
        <note>catalytic</note>
    </ligand>
</feature>
<feature type="disulfide bond" evidence="15">
    <location>
        <begin position="503"/>
        <end position="514"/>
    </location>
</feature>
<dbReference type="Pfam" id="PF17771">
    <property type="entry name" value="ADAMTS_CR_2"/>
    <property type="match status" value="1"/>
</dbReference>
<feature type="binding site" evidence="14 16">
    <location>
        <position position="377"/>
    </location>
    <ligand>
        <name>Zn(2+)</name>
        <dbReference type="ChEBI" id="CHEBI:29105"/>
        <note>catalytic</note>
    </ligand>
</feature>
<dbReference type="FunFam" id="2.20.100.10:FF:000005">
    <property type="entry name" value="ADAM metallopeptidase with thrombospondin type 1 motif 9"/>
    <property type="match status" value="1"/>
</dbReference>
<reference evidence="19" key="2">
    <citation type="journal article" date="2021" name="Genome Biol. Evol.">
        <title>Developing a high-quality reference genome for a parasitic bivalve with doubly uniparental inheritance (Bivalvia: Unionida).</title>
        <authorList>
            <person name="Smith C.H."/>
        </authorList>
    </citation>
    <scope>NUCLEOTIDE SEQUENCE</scope>
    <source>
        <strain evidence="19">CHS0354</strain>
        <tissue evidence="19">Mantle</tissue>
    </source>
</reference>
<dbReference type="InterPro" id="IPR045371">
    <property type="entry name" value="ADAMTS_CR_3"/>
</dbReference>
<dbReference type="PANTHER" id="PTHR13723">
    <property type="entry name" value="ADAMTS A DISINTEGRIN AND METALLOPROTEASE WITH THROMBOSPONDIN MOTIFS PROTEASE"/>
    <property type="match status" value="1"/>
</dbReference>
<dbReference type="Gene3D" id="3.40.390.10">
    <property type="entry name" value="Collagenase (Catalytic Domain)"/>
    <property type="match status" value="1"/>
</dbReference>
<protein>
    <recommendedName>
        <fullName evidence="21">A disintegrin and metalloproteinase with thrombospondin motifs 16</fullName>
    </recommendedName>
</protein>
<feature type="disulfide bond" evidence="15">
    <location>
        <begin position="351"/>
        <end position="430"/>
    </location>
</feature>
<feature type="disulfide bond" evidence="15">
    <location>
        <begin position="469"/>
        <end position="490"/>
    </location>
</feature>
<dbReference type="PROSITE" id="PS50092">
    <property type="entry name" value="TSP1"/>
    <property type="match status" value="5"/>
</dbReference>
<keyword evidence="20" id="KW-1185">Reference proteome</keyword>
<comment type="subcellular location">
    <subcellularLocation>
        <location evidence="1">Secreted</location>
        <location evidence="1">Extracellular space</location>
        <location evidence="1">Extracellular matrix</location>
    </subcellularLocation>
</comment>
<keyword evidence="4" id="KW-0645">Protease</keyword>
<name>A0AAE0W5B8_9BIVA</name>
<reference evidence="19" key="3">
    <citation type="submission" date="2023-05" db="EMBL/GenBank/DDBJ databases">
        <authorList>
            <person name="Smith C.H."/>
        </authorList>
    </citation>
    <scope>NUCLEOTIDE SEQUENCE</scope>
    <source>
        <strain evidence="19">CHS0354</strain>
        <tissue evidence="19">Mantle</tissue>
    </source>
</reference>
<accession>A0AAE0W5B8</accession>
<keyword evidence="6" id="KW-0732">Signal</keyword>
<evidence type="ECO:0000256" key="10">
    <source>
        <dbReference type="ARBA" id="ARBA00023049"/>
    </source>
</evidence>
<dbReference type="InterPro" id="IPR036383">
    <property type="entry name" value="TSP1_rpt_sf"/>
</dbReference>
<dbReference type="Pfam" id="PF00090">
    <property type="entry name" value="TSP_1"/>
    <property type="match status" value="1"/>
</dbReference>
<dbReference type="InterPro" id="IPR013273">
    <property type="entry name" value="ADAMTS/ADAMTS-like"/>
</dbReference>
<feature type="disulfide bond" evidence="15">
    <location>
        <begin position="390"/>
        <end position="414"/>
    </location>
</feature>
<keyword evidence="3" id="KW-0272">Extracellular matrix</keyword>
<dbReference type="GO" id="GO:0004222">
    <property type="term" value="F:metalloendopeptidase activity"/>
    <property type="evidence" value="ECO:0007669"/>
    <property type="project" value="InterPro"/>
</dbReference>
<gene>
    <name evidence="19" type="ORF">CHS0354_038227</name>
</gene>
<dbReference type="FunFam" id="3.40.390.10:FF:000001">
    <property type="entry name" value="A disintegrin and metalloproteinase with thrombospondin motifs 1"/>
    <property type="match status" value="1"/>
</dbReference>
<keyword evidence="11 15" id="KW-1015">Disulfide bond</keyword>
<evidence type="ECO:0000256" key="11">
    <source>
        <dbReference type="ARBA" id="ARBA00023157"/>
    </source>
</evidence>
<evidence type="ECO:0000256" key="15">
    <source>
        <dbReference type="PIRSR" id="PIRSR613273-3"/>
    </source>
</evidence>
<dbReference type="FunFam" id="2.60.120.830:FF:000001">
    <property type="entry name" value="A disintegrin and metalloproteinase with thrombospondin motifs 1"/>
    <property type="match status" value="1"/>
</dbReference>
<comment type="cofactor">
    <cofactor evidence="14">
        <name>Zn(2+)</name>
        <dbReference type="ChEBI" id="CHEBI:29105"/>
    </cofactor>
    <text evidence="14">Binds 1 zinc ion per subunit.</text>
</comment>
<evidence type="ECO:0000256" key="14">
    <source>
        <dbReference type="PIRSR" id="PIRSR613273-2"/>
    </source>
</evidence>
<feature type="binding site" evidence="14">
    <location>
        <position position="233"/>
    </location>
    <ligand>
        <name>Ca(2+)</name>
        <dbReference type="ChEBI" id="CHEBI:29108"/>
        <label>1</label>
    </ligand>
</feature>
<dbReference type="SUPFAM" id="SSF82895">
    <property type="entry name" value="TSP-1 type 1 repeat"/>
    <property type="match status" value="5"/>
</dbReference>
<dbReference type="GO" id="GO:0046872">
    <property type="term" value="F:metal ion binding"/>
    <property type="evidence" value="ECO:0007669"/>
    <property type="project" value="UniProtKB-KW"/>
</dbReference>
<dbReference type="InterPro" id="IPR050439">
    <property type="entry name" value="ADAMTS_ADAMTS-like"/>
</dbReference>
<dbReference type="PROSITE" id="PS50215">
    <property type="entry name" value="ADAM_MEPRO"/>
    <property type="match status" value="1"/>
</dbReference>
<sequence length="1159" mass="131796">MAVSIFKIAAIYLVILSIIGNSYSVLKEKFLPTEFDIVFPQVFQGQSALKYSILNTRHRQRRNVPTPDIFVNISTSRETFHLRLSPNNRLLAPGFRVYHRYGDINRTVDDVTDISVTNVTDCLYQGELVSHNNAGAAISLCRGVTGVLMLPHDDFVIEPLPSHIRTLQNGTAGGYLDNKSPHILYRRSSLTWHHEKHFQSRDYSEEKNKIMSEENFHQERRKRHYRIQDRAVETLVVVDRNMFHNHGRENLTTYVLSIFNIVSQLYRDKSLGYTVDIVLVGLVFLEGNEPGLKITHHADRTLNSFCQWQATLHGGRRKSHDHAVLLTGIDICSYRDSPCDTLGFAPIQGMCSELRSCIINEDTGLSTAFTIAHEIGHNFGMFHDGDGNDCKHLAGNIMSPTLSAQSGIFHWSACSRTYMTKFLNAVQSECLTHHARGTAELKFPDKLPGEIFDADTQCKWQFGKHSKQCDYDFGKDPCQDLWCYKGGTMCETKFLPAAEGTACGSGMWCRQGKCQNFGKHRPEPVDGWWSEWMSWNSCTRSCGGGIKTRRRECNNPRPQYGGKSCPGHEEINKMCNLMECPDNSKDFRELQCEEHNQKQFRGLYYKWRAYRDQQNLDHVDDQCKLYCKADGYNFYYALSAQVMDGTRCNDFTEHVCIHGKCQPIGCDLIIGSGSNQDRCGVCKGDNSTCEVVRSTFTSQPKKNTYFPVVVIPKGAHNIEIQEIAVSPNNYLVLRDIYGKYYLNGNWHLSWEGVYRIGGTKFVYRRSYNKPESLKTEGPLQEDLVLEVLIQAENPGVEYSFSVPRQENHIPHVPQYNYTWSVIVTECSKACAGGEQVVTAHCYRGHGEEVDTRYCDIKQKPGIGVFSCNIQPCKPRWVIEPWSACTKSCGGGKQRRKIRCMQKISNTEDRRVSYQMCNKETRPAHRQECSTHECPPQWYTGVWSQCSVTCGLGSKTREIVCRSKTKNGHVVLPHSMCKQKKQPRDSKPCKAKKCSDPTAQWVLTAWSHCTVTCGEGVRSRELKCAIKHLVTGKLKSTVKSNCRHLPHTDLTLEETCKLTSCSEKEKPTWYSSPWSECSVTCGTGVQTRLVHCILEEISQLANGCDKNSKPVESQHCQKYNCPNRDPSCSDKFPWCHLVPKHNICNHSFYGMKCCQSCRTR</sequence>
<dbReference type="CDD" id="cd04273">
    <property type="entry name" value="ZnMc_ADAMTS_like"/>
    <property type="match status" value="1"/>
</dbReference>
<evidence type="ECO:0000256" key="2">
    <source>
        <dbReference type="ARBA" id="ARBA00022525"/>
    </source>
</evidence>
<comment type="caution">
    <text evidence="16">Lacks conserved residue(s) required for the propagation of feature annotation.</text>
</comment>
<evidence type="ECO:0000256" key="13">
    <source>
        <dbReference type="PIRSR" id="PIRSR613273-1"/>
    </source>
</evidence>
<dbReference type="InterPro" id="IPR024079">
    <property type="entry name" value="MetalloPept_cat_dom_sf"/>
</dbReference>
<keyword evidence="12" id="KW-0325">Glycoprotein</keyword>
<feature type="disulfide bond" evidence="15">
    <location>
        <begin position="306"/>
        <end position="357"/>
    </location>
</feature>
<evidence type="ECO:0000313" key="19">
    <source>
        <dbReference type="EMBL" id="KAK3601664.1"/>
    </source>
</evidence>
<keyword evidence="2" id="KW-0964">Secreted</keyword>
<feature type="binding site" evidence="14">
    <location>
        <position position="430"/>
    </location>
    <ligand>
        <name>Ca(2+)</name>
        <dbReference type="ChEBI" id="CHEBI:29108"/>
        <label>1</label>
    </ligand>
</feature>
<dbReference type="SUPFAM" id="SSF55486">
    <property type="entry name" value="Metalloproteases ('zincins'), catalytic domain"/>
    <property type="match status" value="1"/>
</dbReference>
<dbReference type="Pfam" id="PF19030">
    <property type="entry name" value="TSP1_ADAMTS"/>
    <property type="match status" value="4"/>
</dbReference>
<keyword evidence="7" id="KW-0677">Repeat</keyword>
<evidence type="ECO:0000256" key="9">
    <source>
        <dbReference type="ARBA" id="ARBA00022833"/>
    </source>
</evidence>
<dbReference type="InterPro" id="IPR001590">
    <property type="entry name" value="Peptidase_M12B"/>
</dbReference>
<dbReference type="GO" id="GO:0006508">
    <property type="term" value="P:proteolysis"/>
    <property type="evidence" value="ECO:0007669"/>
    <property type="project" value="UniProtKB-KW"/>
</dbReference>
<evidence type="ECO:0000256" key="4">
    <source>
        <dbReference type="ARBA" id="ARBA00022670"/>
    </source>
</evidence>
<feature type="binding site" evidence="14 16">
    <location>
        <position position="373"/>
    </location>
    <ligand>
        <name>Zn(2+)</name>
        <dbReference type="ChEBI" id="CHEBI:29105"/>
        <note>catalytic</note>
    </ligand>
</feature>
<dbReference type="GO" id="GO:0030198">
    <property type="term" value="P:extracellular matrix organization"/>
    <property type="evidence" value="ECO:0007669"/>
    <property type="project" value="InterPro"/>
</dbReference>
<evidence type="ECO:0000256" key="16">
    <source>
        <dbReference type="PROSITE-ProRule" id="PRU00276"/>
    </source>
</evidence>
<dbReference type="InterPro" id="IPR010909">
    <property type="entry name" value="PLAC"/>
</dbReference>
<feature type="binding site" evidence="14">
    <location>
        <position position="321"/>
    </location>
    <ligand>
        <name>Ca(2+)</name>
        <dbReference type="ChEBI" id="CHEBI:29108"/>
        <label>1</label>
    </ligand>
</feature>
<dbReference type="PRINTS" id="PR01857">
    <property type="entry name" value="ADAMTSFAMILY"/>
</dbReference>
<evidence type="ECO:0000313" key="20">
    <source>
        <dbReference type="Proteomes" id="UP001195483"/>
    </source>
</evidence>
<evidence type="ECO:0000256" key="12">
    <source>
        <dbReference type="ARBA" id="ARBA00023180"/>
    </source>
</evidence>
<keyword evidence="5 14" id="KW-0479">Metal-binding</keyword>
<dbReference type="InterPro" id="IPR002870">
    <property type="entry name" value="Peptidase_M12B_N"/>
</dbReference>
<evidence type="ECO:0000256" key="7">
    <source>
        <dbReference type="ARBA" id="ARBA00022737"/>
    </source>
</evidence>
<dbReference type="GO" id="GO:0031012">
    <property type="term" value="C:extracellular matrix"/>
    <property type="evidence" value="ECO:0007669"/>
    <property type="project" value="TreeGrafter"/>
</dbReference>